<feature type="domain" description="tRNA nucleotidyltransferase/poly(A) polymerase RNA and SrmB- binding" evidence="11">
    <location>
        <begin position="245"/>
        <end position="292"/>
    </location>
</feature>
<dbReference type="GO" id="GO:0001680">
    <property type="term" value="P:tRNA 3'-terminal CCA addition"/>
    <property type="evidence" value="ECO:0007669"/>
    <property type="project" value="TreeGrafter"/>
</dbReference>
<gene>
    <name evidence="12" type="primary">CSON009557</name>
</gene>
<dbReference type="GO" id="GO:0046872">
    <property type="term" value="F:metal ion binding"/>
    <property type="evidence" value="ECO:0007669"/>
    <property type="project" value="UniProtKB-KW"/>
</dbReference>
<dbReference type="GO" id="GO:0005739">
    <property type="term" value="C:mitochondrion"/>
    <property type="evidence" value="ECO:0007669"/>
    <property type="project" value="TreeGrafter"/>
</dbReference>
<evidence type="ECO:0000256" key="2">
    <source>
        <dbReference type="ARBA" id="ARBA00007265"/>
    </source>
</evidence>
<evidence type="ECO:0000256" key="9">
    <source>
        <dbReference type="RuleBase" id="RU003953"/>
    </source>
</evidence>
<dbReference type="GO" id="GO:1990180">
    <property type="term" value="P:mitochondrial tRNA 3'-end processing"/>
    <property type="evidence" value="ECO:0007669"/>
    <property type="project" value="TreeGrafter"/>
</dbReference>
<dbReference type="SUPFAM" id="SSF81301">
    <property type="entry name" value="Nucleotidyltransferase"/>
    <property type="match status" value="1"/>
</dbReference>
<dbReference type="SUPFAM" id="SSF81891">
    <property type="entry name" value="Poly A polymerase C-terminal region-like"/>
    <property type="match status" value="1"/>
</dbReference>
<dbReference type="GO" id="GO:0000049">
    <property type="term" value="F:tRNA binding"/>
    <property type="evidence" value="ECO:0007669"/>
    <property type="project" value="TreeGrafter"/>
</dbReference>
<proteinExistence type="inferred from homology"/>
<feature type="domain" description="Poly A polymerase head" evidence="10">
    <location>
        <begin position="88"/>
        <end position="211"/>
    </location>
</feature>
<evidence type="ECO:0000256" key="1">
    <source>
        <dbReference type="ARBA" id="ARBA00001946"/>
    </source>
</evidence>
<evidence type="ECO:0000256" key="3">
    <source>
        <dbReference type="ARBA" id="ARBA00022679"/>
    </source>
</evidence>
<evidence type="ECO:0000256" key="4">
    <source>
        <dbReference type="ARBA" id="ARBA00022694"/>
    </source>
</evidence>
<keyword evidence="7" id="KW-0547">Nucleotide-binding</keyword>
<evidence type="ECO:0000313" key="12">
    <source>
        <dbReference type="EMBL" id="SSX23746.1"/>
    </source>
</evidence>
<dbReference type="Gene3D" id="1.10.3090.10">
    <property type="entry name" value="cca-adding enzyme, domain 2"/>
    <property type="match status" value="1"/>
</dbReference>
<organism evidence="12">
    <name type="scientific">Culicoides sonorensis</name>
    <name type="common">Biting midge</name>
    <dbReference type="NCBI Taxonomy" id="179676"/>
    <lineage>
        <taxon>Eukaryota</taxon>
        <taxon>Metazoa</taxon>
        <taxon>Ecdysozoa</taxon>
        <taxon>Arthropoda</taxon>
        <taxon>Hexapoda</taxon>
        <taxon>Insecta</taxon>
        <taxon>Pterygota</taxon>
        <taxon>Neoptera</taxon>
        <taxon>Endopterygota</taxon>
        <taxon>Diptera</taxon>
        <taxon>Nematocera</taxon>
        <taxon>Chironomoidea</taxon>
        <taxon>Ceratopogonidae</taxon>
        <taxon>Ceratopogoninae</taxon>
        <taxon>Culicoides</taxon>
        <taxon>Monoculicoides</taxon>
    </lineage>
</organism>
<name>A0A336M097_CULSO</name>
<dbReference type="InterPro" id="IPR043519">
    <property type="entry name" value="NT_sf"/>
</dbReference>
<keyword evidence="8" id="KW-0460">Magnesium</keyword>
<keyword evidence="9" id="KW-0694">RNA-binding</keyword>
<keyword evidence="6" id="KW-0479">Metal-binding</keyword>
<sequence length="482" mass="55895">MISRTILLRFCQQSTGGFRQKQLFATLLSPSTTSESVNVRKRRMEIKDLKIRENPIVMKLDSPQYHAIFTDELHTLLDLFKKYDFEIRLAGGPVRDLLMEKVPADLDFATTATPSQMKEIFTKEGVRMINANGEKHGTITPRINDKVNYEITTLRIDVKTDGRHAEVEFTRDWLLDANRRDLTINSMFLGFDGSVYDYFYGYEDLMERKIRFVGSAATRIQEDYLRILRYFRFYGRIAKTPNDHEIETLNVIKENAEGLARISGERIWVELKKILNGNYACELVETMLNTSIGPYIGLPDNPSISEFKRLWSKKDDLSEPYQFQTLISSLVNSPEEAIKLHDRLKFSAYERDLLYFIAANRDQMSSVDEIIPFQQMCIQTIGKPGDQKNYVLELLKYLGKVELYEKLKVWEIPYFPVNGNLIKEHGCPTGKLIGVVITKLKHIWAANEFKSTQEELLRYLPDILKELNIEDGKVKKKPKTDK</sequence>
<reference evidence="12" key="1">
    <citation type="submission" date="2018-07" db="EMBL/GenBank/DDBJ databases">
        <authorList>
            <person name="Quirk P.G."/>
            <person name="Krulwich T.A."/>
        </authorList>
    </citation>
    <scope>NUCLEOTIDE SEQUENCE</scope>
</reference>
<dbReference type="OMA" id="GNFKACK"/>
<dbReference type="InterPro" id="IPR032828">
    <property type="entry name" value="PolyA_RNA-bd"/>
</dbReference>
<comment type="similarity">
    <text evidence="2 9">Belongs to the tRNA nucleotidyltransferase/poly(A) polymerase family.</text>
</comment>
<evidence type="ECO:0000256" key="8">
    <source>
        <dbReference type="ARBA" id="ARBA00022842"/>
    </source>
</evidence>
<keyword evidence="4" id="KW-0819">tRNA processing</keyword>
<keyword evidence="3 9" id="KW-0808">Transferase</keyword>
<protein>
    <submittedName>
        <fullName evidence="12">CSON009557 protein</fullName>
    </submittedName>
</protein>
<dbReference type="GO" id="GO:0016779">
    <property type="term" value="F:nucleotidyltransferase activity"/>
    <property type="evidence" value="ECO:0007669"/>
    <property type="project" value="UniProtKB-KW"/>
</dbReference>
<dbReference type="PANTHER" id="PTHR46173:SF1">
    <property type="entry name" value="CCA TRNA NUCLEOTIDYLTRANSFERASE 1, MITOCHONDRIAL"/>
    <property type="match status" value="1"/>
</dbReference>
<dbReference type="Pfam" id="PF01743">
    <property type="entry name" value="PolyA_pol"/>
    <property type="match status" value="1"/>
</dbReference>
<keyword evidence="5" id="KW-0548">Nucleotidyltransferase</keyword>
<dbReference type="PANTHER" id="PTHR46173">
    <property type="entry name" value="CCA TRNA NUCLEOTIDYLTRANSFERASE 1, MITOCHONDRIAL"/>
    <property type="match status" value="1"/>
</dbReference>
<accession>A0A336M097</accession>
<dbReference type="Gene3D" id="3.30.460.10">
    <property type="entry name" value="Beta Polymerase, domain 2"/>
    <property type="match status" value="1"/>
</dbReference>
<evidence type="ECO:0000256" key="7">
    <source>
        <dbReference type="ARBA" id="ARBA00022741"/>
    </source>
</evidence>
<evidence type="ECO:0000259" key="10">
    <source>
        <dbReference type="Pfam" id="PF01743"/>
    </source>
</evidence>
<dbReference type="InterPro" id="IPR002646">
    <property type="entry name" value="PolA_pol_head_dom"/>
</dbReference>
<dbReference type="AlphaFoldDB" id="A0A336M097"/>
<dbReference type="EMBL" id="UFQT01000380">
    <property type="protein sequence ID" value="SSX23746.1"/>
    <property type="molecule type" value="Genomic_DNA"/>
</dbReference>
<dbReference type="VEuPathDB" id="VectorBase:CSON009557"/>
<dbReference type="GO" id="GO:0000166">
    <property type="term" value="F:nucleotide binding"/>
    <property type="evidence" value="ECO:0007669"/>
    <property type="project" value="UniProtKB-KW"/>
</dbReference>
<evidence type="ECO:0000256" key="5">
    <source>
        <dbReference type="ARBA" id="ARBA00022695"/>
    </source>
</evidence>
<evidence type="ECO:0000259" key="11">
    <source>
        <dbReference type="Pfam" id="PF12627"/>
    </source>
</evidence>
<dbReference type="InterPro" id="IPR050264">
    <property type="entry name" value="Bact_CCA-adding_enz_type3_sf"/>
</dbReference>
<dbReference type="Pfam" id="PF12627">
    <property type="entry name" value="PolyA_pol_RNAbd"/>
    <property type="match status" value="1"/>
</dbReference>
<dbReference type="CDD" id="cd05398">
    <property type="entry name" value="NT_ClassII-CCAase"/>
    <property type="match status" value="1"/>
</dbReference>
<evidence type="ECO:0000256" key="6">
    <source>
        <dbReference type="ARBA" id="ARBA00022723"/>
    </source>
</evidence>
<comment type="cofactor">
    <cofactor evidence="1">
        <name>Mg(2+)</name>
        <dbReference type="ChEBI" id="CHEBI:18420"/>
    </cofactor>
</comment>